<keyword evidence="1" id="KW-0449">Lipoprotein</keyword>
<protein>
    <submittedName>
        <fullName evidence="1">Lipoprotein</fullName>
    </submittedName>
</protein>
<evidence type="ECO:0000313" key="2">
    <source>
        <dbReference type="Proteomes" id="UP000199262"/>
    </source>
</evidence>
<dbReference type="AlphaFoldDB" id="A0A1G4QD00"/>
<name>A0A1G4QD00_BORJA</name>
<proteinExistence type="predicted"/>
<dbReference type="Proteomes" id="UP000199262">
    <property type="component" value="Unassembled WGS sequence"/>
</dbReference>
<reference evidence="2" key="1">
    <citation type="submission" date="2016-10" db="EMBL/GenBank/DDBJ databases">
        <authorList>
            <person name="Varghese N."/>
            <person name="Submissions S."/>
        </authorList>
    </citation>
    <scope>NUCLEOTIDE SEQUENCE [LARGE SCALE GENOMIC DNA]</scope>
    <source>
        <strain evidence="2">ATCC 51557</strain>
    </source>
</reference>
<feature type="non-terminal residue" evidence="1">
    <location>
        <position position="1"/>
    </location>
</feature>
<dbReference type="Pfam" id="PF05714">
    <property type="entry name" value="PFam54_60"/>
    <property type="match status" value="1"/>
</dbReference>
<dbReference type="Gene3D" id="1.10.3160.10">
    <property type="entry name" value="Bbcrasp-1"/>
    <property type="match status" value="1"/>
</dbReference>
<dbReference type="EMBL" id="FMTE01000012">
    <property type="protein sequence ID" value="SCW42335.1"/>
    <property type="molecule type" value="Genomic_DNA"/>
</dbReference>
<dbReference type="OrthoDB" id="353017at2"/>
<dbReference type="InterPro" id="IPR008421">
    <property type="entry name" value="Borrelia_lipoprotein_PFam54/60"/>
</dbReference>
<sequence length="198" mass="22698">TLLNNFINSIESANVDKEKYIKKMEKEPSDQYGISIFGAIGWNEPGGEFISSNTNRSIRYRRRVYTILSLIDDNELKEFSNIISIAGIYESLLATFNYLGGAIDNSIDFLHPKKDALDKLDISDLKKLKKSFDTILSTVKFVSETAKQILLDYQNDKNLIKTDTSKLRSHLNTLYNQIKEKVEEARRLEKDILSSKSF</sequence>
<accession>A0A1G4QD00</accession>
<evidence type="ECO:0000313" key="1">
    <source>
        <dbReference type="EMBL" id="SCW42335.1"/>
    </source>
</evidence>
<dbReference type="RefSeq" id="WP_143280332.1">
    <property type="nucleotide sequence ID" value="NZ_FMTE01000012.1"/>
</dbReference>
<keyword evidence="2" id="KW-1185">Reference proteome</keyword>
<gene>
    <name evidence="1" type="ORF">SAMN02983004_01061</name>
</gene>
<organism evidence="1 2">
    <name type="scientific">Borreliella japonica</name>
    <name type="common">Borrelia japonica</name>
    <dbReference type="NCBI Taxonomy" id="34095"/>
    <lineage>
        <taxon>Bacteria</taxon>
        <taxon>Pseudomonadati</taxon>
        <taxon>Spirochaetota</taxon>
        <taxon>Spirochaetia</taxon>
        <taxon>Spirochaetales</taxon>
        <taxon>Borreliaceae</taxon>
        <taxon>Borreliella</taxon>
    </lineage>
</organism>